<comment type="caution">
    <text evidence="1">The sequence shown here is derived from an EMBL/GenBank/DDBJ whole genome shotgun (WGS) entry which is preliminary data.</text>
</comment>
<evidence type="ECO:0000313" key="2">
    <source>
        <dbReference type="Proteomes" id="UP000312512"/>
    </source>
</evidence>
<dbReference type="RefSeq" id="WP_139629140.1">
    <property type="nucleotide sequence ID" value="NZ_VDLX02000002.1"/>
</dbReference>
<proteinExistence type="predicted"/>
<name>A0A5C4WSG6_9ACTN</name>
<organism evidence="1 2">
    <name type="scientific">Nonomuraea phyllanthi</name>
    <dbReference type="NCBI Taxonomy" id="2219224"/>
    <lineage>
        <taxon>Bacteria</taxon>
        <taxon>Bacillati</taxon>
        <taxon>Actinomycetota</taxon>
        <taxon>Actinomycetes</taxon>
        <taxon>Streptosporangiales</taxon>
        <taxon>Streptosporangiaceae</taxon>
        <taxon>Nonomuraea</taxon>
    </lineage>
</organism>
<reference evidence="1 2" key="1">
    <citation type="submission" date="2019-10" db="EMBL/GenBank/DDBJ databases">
        <title>Nonomuraea sp. nov., isolated from Phyllanthus amarus.</title>
        <authorList>
            <person name="Klykleung N."/>
            <person name="Tanasupawat S."/>
        </authorList>
    </citation>
    <scope>NUCLEOTIDE SEQUENCE [LARGE SCALE GENOMIC DNA]</scope>
    <source>
        <strain evidence="1 2">PA1-10</strain>
    </source>
</reference>
<protein>
    <submittedName>
        <fullName evidence="1">Uncharacterized protein</fullName>
    </submittedName>
</protein>
<dbReference type="OrthoDB" id="583504at2"/>
<sequence length="230" mass="24798">MALTIAVGILADPERDDAADEFGEDLAAISKALAKAGFPAWTEPDLPFDDAADFDMYGYSGLHCLRRLAVHLAETGALPAPADAEEAADDPLLATFYSRHPHHALELGDRVTVIGSAEAAAGRFDHLVQHSDCEGFYVPLDFGPILIDDRVTGEYIGSSQRLLEDCRLIAERLGLPDDLDPWSDEVDEAMDGSKAGKEGWRRYGVESFTCLQLMAAARQSIATGAAIVFC</sequence>
<gene>
    <name evidence="1" type="ORF">FH608_005625</name>
</gene>
<dbReference type="AlphaFoldDB" id="A0A5C4WSG6"/>
<dbReference type="Proteomes" id="UP000312512">
    <property type="component" value="Unassembled WGS sequence"/>
</dbReference>
<accession>A0A5C4WSG6</accession>
<dbReference type="EMBL" id="VDLX02000002">
    <property type="protein sequence ID" value="KAB8196254.1"/>
    <property type="molecule type" value="Genomic_DNA"/>
</dbReference>
<keyword evidence="2" id="KW-1185">Reference proteome</keyword>
<evidence type="ECO:0000313" key="1">
    <source>
        <dbReference type="EMBL" id="KAB8196254.1"/>
    </source>
</evidence>